<dbReference type="Pfam" id="PF05104">
    <property type="entry name" value="Rib_recp_KP_reg"/>
    <property type="match status" value="1"/>
</dbReference>
<evidence type="ECO:0000256" key="5">
    <source>
        <dbReference type="ARBA" id="ARBA00023136"/>
    </source>
</evidence>
<dbReference type="GO" id="GO:0015031">
    <property type="term" value="P:protein transport"/>
    <property type="evidence" value="ECO:0007669"/>
    <property type="project" value="InterPro"/>
</dbReference>
<dbReference type="AlphaFoldDB" id="A0A8J7THS1"/>
<feature type="compositionally biased region" description="Low complexity" evidence="7">
    <location>
        <begin position="155"/>
        <end position="172"/>
    </location>
</feature>
<feature type="region of interest" description="Disordered" evidence="7">
    <location>
        <begin position="40"/>
        <end position="112"/>
    </location>
</feature>
<keyword evidence="11" id="KW-1185">Reference proteome</keyword>
<evidence type="ECO:0000313" key="10">
    <source>
        <dbReference type="EMBL" id="MBN3324067.1"/>
    </source>
</evidence>
<evidence type="ECO:0000256" key="7">
    <source>
        <dbReference type="SAM" id="MobiDB-lite"/>
    </source>
</evidence>
<name>A0A8J7THS1_ATRSP</name>
<evidence type="ECO:0000313" key="11">
    <source>
        <dbReference type="Proteomes" id="UP000736164"/>
    </source>
</evidence>
<accession>A0A8J7THS1</accession>
<feature type="domain" description="Ribosome receptor lysine/proline rich" evidence="9">
    <location>
        <begin position="33"/>
        <end position="171"/>
    </location>
</feature>
<dbReference type="GO" id="GO:0005789">
    <property type="term" value="C:endoplasmic reticulum membrane"/>
    <property type="evidence" value="ECO:0007669"/>
    <property type="project" value="UniProtKB-SubCell"/>
</dbReference>
<feature type="region of interest" description="Disordered" evidence="7">
    <location>
        <begin position="130"/>
        <end position="172"/>
    </location>
</feature>
<feature type="compositionally biased region" description="Basic and acidic residues" evidence="7">
    <location>
        <begin position="205"/>
        <end position="222"/>
    </location>
</feature>
<feature type="compositionally biased region" description="Basic and acidic residues" evidence="7">
    <location>
        <begin position="64"/>
        <end position="80"/>
    </location>
</feature>
<dbReference type="InterPro" id="IPR007794">
    <property type="entry name" value="Rib_rcpt_KP"/>
</dbReference>
<evidence type="ECO:0000256" key="4">
    <source>
        <dbReference type="ARBA" id="ARBA00022989"/>
    </source>
</evidence>
<evidence type="ECO:0000259" key="9">
    <source>
        <dbReference type="Pfam" id="PF05104"/>
    </source>
</evidence>
<keyword evidence="4 8" id="KW-1133">Transmembrane helix</keyword>
<feature type="transmembrane region" description="Helical" evidence="8">
    <location>
        <begin position="9"/>
        <end position="31"/>
    </location>
</feature>
<protein>
    <submittedName>
        <fullName evidence="10">RRBP1 protein</fullName>
    </submittedName>
</protein>
<evidence type="ECO:0000256" key="2">
    <source>
        <dbReference type="ARBA" id="ARBA00022692"/>
    </source>
</evidence>
<feature type="compositionally biased region" description="Basic and acidic residues" evidence="7">
    <location>
        <begin position="41"/>
        <end position="50"/>
    </location>
</feature>
<feature type="compositionally biased region" description="Pro residues" evidence="7">
    <location>
        <begin position="102"/>
        <end position="112"/>
    </location>
</feature>
<organism evidence="10 11">
    <name type="scientific">Atractosteus spatula</name>
    <name type="common">Alligator gar</name>
    <name type="synonym">Lepisosteus spatula</name>
    <dbReference type="NCBI Taxonomy" id="7917"/>
    <lineage>
        <taxon>Eukaryota</taxon>
        <taxon>Metazoa</taxon>
        <taxon>Chordata</taxon>
        <taxon>Craniata</taxon>
        <taxon>Vertebrata</taxon>
        <taxon>Euteleostomi</taxon>
        <taxon>Actinopterygii</taxon>
        <taxon>Neopterygii</taxon>
        <taxon>Holostei</taxon>
        <taxon>Semionotiformes</taxon>
        <taxon>Lepisosteidae</taxon>
        <taxon>Atractosteus</taxon>
    </lineage>
</organism>
<evidence type="ECO:0000256" key="8">
    <source>
        <dbReference type="SAM" id="Phobius"/>
    </source>
</evidence>
<evidence type="ECO:0000256" key="3">
    <source>
        <dbReference type="ARBA" id="ARBA00022824"/>
    </source>
</evidence>
<evidence type="ECO:0000256" key="6">
    <source>
        <dbReference type="SAM" id="Coils"/>
    </source>
</evidence>
<keyword evidence="3" id="KW-0256">Endoplasmic reticulum</keyword>
<feature type="non-terminal residue" evidence="10">
    <location>
        <position position="1"/>
    </location>
</feature>
<keyword evidence="2 8" id="KW-0812">Transmembrane</keyword>
<comment type="caution">
    <text evidence="10">The sequence shown here is derived from an EMBL/GenBank/DDBJ whole genome shotgun (WGS) entry which is preliminary data.</text>
</comment>
<gene>
    <name evidence="10" type="primary">Rrbp1</name>
    <name evidence="10" type="ORF">GTO95_0017682</name>
</gene>
<evidence type="ECO:0000256" key="1">
    <source>
        <dbReference type="ARBA" id="ARBA00004389"/>
    </source>
</evidence>
<feature type="coiled-coil region" evidence="6">
    <location>
        <begin position="1017"/>
        <end position="1058"/>
    </location>
</feature>
<keyword evidence="5 8" id="KW-0472">Membrane</keyword>
<feature type="coiled-coil region" evidence="6">
    <location>
        <begin position="423"/>
        <end position="753"/>
    </location>
</feature>
<feature type="coiled-coil region" evidence="6">
    <location>
        <begin position="1090"/>
        <end position="1117"/>
    </location>
</feature>
<feature type="non-terminal residue" evidence="10">
    <location>
        <position position="1146"/>
    </location>
</feature>
<dbReference type="PANTHER" id="PTHR18939">
    <property type="entry name" value="RIBOSOME BINDING PROTEIN-1"/>
    <property type="match status" value="1"/>
</dbReference>
<dbReference type="EMBL" id="JAAWVO010068782">
    <property type="protein sequence ID" value="MBN3324067.1"/>
    <property type="molecule type" value="Genomic_DNA"/>
</dbReference>
<sequence>MDIYDPQTLGFMVFGGFMVISAIGIALVSTFSMKETSYEEALAKQRKELQKTQPPRMEKKKKDKPSEKKGRSKKKEDKPNGKLPEPEPAPEASETVSESEPEPAPVPMPLVTPAPPVLVAPEPPVIAVAHAPVLEHQPAPSPKDKKKREKKVAKVEPAPSPASASAATSKSAPVLEAVTKEVPIMAVPPVGAQQSSPVAVSSPAKKTEAVAGHDEAKHDGPSKKKVSSKKKAEPFEAPSCVAGWGYAGSPGPTLPQSVTCAAGARWPSFMCNHSHKAEGKCALATIGPVCTCVRNGGGRREFSSRSRPAINTVESVTINCGPRSNTGYYGCWEGPKSWLRAVELELFLGRVTLVKQNLKKNGTQTAADAMDAPLYLPYKTLVSTVSNMVFSEGEAQRLIEILTDKAGIVQDTWHTATQKGDPVAALKRQLEEKEKQLSAEQEDVAAAKNKLRELSKELHAEKSKTASVEARLKEQLSSRDQEIAALQARMQASYQDHVKETQQLNAKIQSLQEQLENGPNAQLARLQQENSILRDALNQATSQTESKQNAELAKLRQECSKLSKELSEKSEALQAEEQQRKSLETKVAAFEKQISQLQSSQADSERTLQKRLDEVSEELRKSQSSSSSLQAELEKANQEMASIAELQAKVSSAEAEVKDRCAQVESLQSQLSQVSAEKTRLEERILSIEALLEASQRKESENEKEIQLTKAAEMEQLQSRLSFFSLKEKEHQVSALEKEVFQLKEGLEQQKMKNNDLRVKNWEAIEALASSEKMCEEKLSSAQTAKDAAEKLLSRWQMETKETLQTLFPQIPIDTEQNTWLLEFKQKAQETLNKKTESPELLQKLKEAEESQTTLQAECEQYRSVLAETEGMLKDLQRSVEQEELVWKAKIAESEEELKKAQEQIQSLEAAVQRLKLESQSTEQLKEQVMLLEAQLEKQLESANSNSQSYCEEVAQLKDLLSESQSQLDVAKLDTQKQSEELALVRQHLREMKEHMQDGEAAGTRGEVQPSQLQYKLTQTIENLESEQALRQQLSEEFEQAQKSVSDLQAELDALKAAGEAPVSDTDDVVQLKERLEKEKKLTNDLGQAATKLQQLLRATQEQLAKEKETVRTLQEQFQGEVIHSCVTTSTKLNWTLASAPPLSGD</sequence>
<feature type="coiled-coil region" evidence="6">
    <location>
        <begin position="845"/>
        <end position="974"/>
    </location>
</feature>
<dbReference type="Proteomes" id="UP000736164">
    <property type="component" value="Unassembled WGS sequence"/>
</dbReference>
<reference evidence="10" key="1">
    <citation type="journal article" date="2021" name="Cell">
        <title>Tracing the genetic footprints of vertebrate landing in non-teleost ray-finned fishes.</title>
        <authorList>
            <person name="Bi X."/>
            <person name="Wang K."/>
            <person name="Yang L."/>
            <person name="Pan H."/>
            <person name="Jiang H."/>
            <person name="Wei Q."/>
            <person name="Fang M."/>
            <person name="Yu H."/>
            <person name="Zhu C."/>
            <person name="Cai Y."/>
            <person name="He Y."/>
            <person name="Gan X."/>
            <person name="Zeng H."/>
            <person name="Yu D."/>
            <person name="Zhu Y."/>
            <person name="Jiang H."/>
            <person name="Qiu Q."/>
            <person name="Yang H."/>
            <person name="Zhang Y.E."/>
            <person name="Wang W."/>
            <person name="Zhu M."/>
            <person name="He S."/>
            <person name="Zhang G."/>
        </authorList>
    </citation>
    <scope>NUCLEOTIDE SEQUENCE</scope>
    <source>
        <strain evidence="10">Allg_001</strain>
    </source>
</reference>
<proteinExistence type="predicted"/>
<comment type="subcellular location">
    <subcellularLocation>
        <location evidence="1">Endoplasmic reticulum membrane</location>
        <topology evidence="1">Single-pass membrane protein</topology>
    </subcellularLocation>
</comment>
<keyword evidence="6" id="KW-0175">Coiled coil</keyword>
<dbReference type="PANTHER" id="PTHR18939:SF4">
    <property type="entry name" value="RIBOSOME-BINDING PROTEIN 1"/>
    <property type="match status" value="1"/>
</dbReference>
<dbReference type="InterPro" id="IPR040248">
    <property type="entry name" value="RRBP1"/>
</dbReference>
<feature type="region of interest" description="Disordered" evidence="7">
    <location>
        <begin position="191"/>
        <end position="232"/>
    </location>
</feature>